<evidence type="ECO:0000256" key="2">
    <source>
        <dbReference type="ARBA" id="ARBA00022737"/>
    </source>
</evidence>
<dbReference type="Gene3D" id="3.30.160.60">
    <property type="entry name" value="Classic Zinc Finger"/>
    <property type="match status" value="8"/>
</dbReference>
<organism evidence="8 9">
    <name type="scientific">Papilio xuthus</name>
    <name type="common">Asian swallowtail butterfly</name>
    <dbReference type="NCBI Taxonomy" id="66420"/>
    <lineage>
        <taxon>Eukaryota</taxon>
        <taxon>Metazoa</taxon>
        <taxon>Ecdysozoa</taxon>
        <taxon>Arthropoda</taxon>
        <taxon>Hexapoda</taxon>
        <taxon>Insecta</taxon>
        <taxon>Pterygota</taxon>
        <taxon>Neoptera</taxon>
        <taxon>Endopterygota</taxon>
        <taxon>Lepidoptera</taxon>
        <taxon>Glossata</taxon>
        <taxon>Ditrysia</taxon>
        <taxon>Papilionoidea</taxon>
        <taxon>Papilionidae</taxon>
        <taxon>Papilioninae</taxon>
        <taxon>Papilio</taxon>
    </lineage>
</organism>
<evidence type="ECO:0000313" key="8">
    <source>
        <dbReference type="EMBL" id="KPI92463.1"/>
    </source>
</evidence>
<evidence type="ECO:0000256" key="3">
    <source>
        <dbReference type="ARBA" id="ARBA00022771"/>
    </source>
</evidence>
<gene>
    <name evidence="8" type="ORF">RR46_13684</name>
</gene>
<dbReference type="PROSITE" id="PS50157">
    <property type="entry name" value="ZINC_FINGER_C2H2_2"/>
    <property type="match status" value="10"/>
</dbReference>
<feature type="domain" description="C2H2-type" evidence="7">
    <location>
        <begin position="580"/>
        <end position="607"/>
    </location>
</feature>
<evidence type="ECO:0000256" key="6">
    <source>
        <dbReference type="SAM" id="MobiDB-lite"/>
    </source>
</evidence>
<proteinExistence type="predicted"/>
<dbReference type="PANTHER" id="PTHR24379">
    <property type="entry name" value="KRAB AND ZINC FINGER DOMAIN-CONTAINING"/>
    <property type="match status" value="1"/>
</dbReference>
<dbReference type="Pfam" id="PF13912">
    <property type="entry name" value="zf-C2H2_6"/>
    <property type="match status" value="2"/>
</dbReference>
<reference evidence="8 9" key="1">
    <citation type="journal article" date="2015" name="Nat. Commun.">
        <title>Outbred genome sequencing and CRISPR/Cas9 gene editing in butterflies.</title>
        <authorList>
            <person name="Li X."/>
            <person name="Fan D."/>
            <person name="Zhang W."/>
            <person name="Liu G."/>
            <person name="Zhang L."/>
            <person name="Zhao L."/>
            <person name="Fang X."/>
            <person name="Chen L."/>
            <person name="Dong Y."/>
            <person name="Chen Y."/>
            <person name="Ding Y."/>
            <person name="Zhao R."/>
            <person name="Feng M."/>
            <person name="Zhu Y."/>
            <person name="Feng Y."/>
            <person name="Jiang X."/>
            <person name="Zhu D."/>
            <person name="Xiang H."/>
            <person name="Feng X."/>
            <person name="Li S."/>
            <person name="Wang J."/>
            <person name="Zhang G."/>
            <person name="Kronforst M.R."/>
            <person name="Wang W."/>
        </authorList>
    </citation>
    <scope>NUCLEOTIDE SEQUENCE [LARGE SCALE GENOMIC DNA]</scope>
    <source>
        <strain evidence="8">Ya'a_city_454_Px</strain>
        <tissue evidence="8">Whole body</tissue>
    </source>
</reference>
<feature type="compositionally biased region" description="Low complexity" evidence="6">
    <location>
        <begin position="1"/>
        <end position="12"/>
    </location>
</feature>
<dbReference type="GO" id="GO:0005634">
    <property type="term" value="C:nucleus"/>
    <property type="evidence" value="ECO:0007669"/>
    <property type="project" value="UniProtKB-ARBA"/>
</dbReference>
<sequence length="625" mass="72429">MKIDIDASSNNDSDFDPTINKKKDSTVQDLDANITSSIKPRSKASVESEEKQVVKKVLQKEQLRTNINRDIRNAVAPSILEGVFTWSGEEWCLNKNKADDTNNLMEQKDAIQSKTKIKTIKKKEIPTERKPQPPRLCDLCGDVFNEDHKLIAHKKRVHFNNPIKCPVCPMTCSSEYYLNCHMERRHRNNKIYECKFCDSKFAFIKDIHKHVEYVHEKKRKGNKIFACDTCDKTYKCVQSLTIHKRSVHTGERPDICTVCGARFFHIIYLREHMRLHTGETPYKCPICNRGYAQRGNMTSHLRNHRKSELDAATLKNDSSSNYDSDFDPAINIKEESPDLKDLDEKTSITTKVKATSTQSKEKNVVKKVLPKKQNNGNKRNTEASSILEGEFSWSGEQWCLNKKAAQNTIQKTKKKLQQVKKKNTPKEKKPPPPKLCDLCGEVFEQDKLVAHVKRVHLNSPAKCPVCSRICSSEYYLNRHMKRKHLDDKKYQCKSCDKTFAFVGELRSHTRYVHEKIRRTPQIFPCDMCERTFKCMQSLTIHKRSVHTGERPEKCSVCGAGFYHIVYLREHMRLHTGETPYKCPICDRGYAQRGNMRSHLRIHRKSELDAATLSKIKPRLLRFLKA</sequence>
<feature type="domain" description="C2H2-type" evidence="7">
    <location>
        <begin position="490"/>
        <end position="518"/>
    </location>
</feature>
<feature type="domain" description="C2H2-type" evidence="7">
    <location>
        <begin position="225"/>
        <end position="253"/>
    </location>
</feature>
<dbReference type="PROSITE" id="PS00028">
    <property type="entry name" value="ZINC_FINGER_C2H2_1"/>
    <property type="match status" value="11"/>
</dbReference>
<keyword evidence="2" id="KW-0677">Repeat</keyword>
<keyword evidence="4" id="KW-0862">Zinc</keyword>
<feature type="domain" description="C2H2-type" evidence="7">
    <location>
        <begin position="254"/>
        <end position="281"/>
    </location>
</feature>
<dbReference type="FunFam" id="3.30.160.60:FF:000710">
    <property type="entry name" value="Zinc finger protein 768"/>
    <property type="match status" value="1"/>
</dbReference>
<feature type="domain" description="C2H2-type" evidence="7">
    <location>
        <begin position="461"/>
        <end position="489"/>
    </location>
</feature>
<dbReference type="STRING" id="66420.A0A194PHD5"/>
<evidence type="ECO:0000256" key="1">
    <source>
        <dbReference type="ARBA" id="ARBA00022723"/>
    </source>
</evidence>
<dbReference type="AlphaFoldDB" id="A0A194PHD5"/>
<dbReference type="InterPro" id="IPR036236">
    <property type="entry name" value="Znf_C2H2_sf"/>
</dbReference>
<feature type="domain" description="C2H2-type" evidence="7">
    <location>
        <begin position="282"/>
        <end position="309"/>
    </location>
</feature>
<feature type="domain" description="C2H2-type" evidence="7">
    <location>
        <begin position="552"/>
        <end position="579"/>
    </location>
</feature>
<evidence type="ECO:0000256" key="4">
    <source>
        <dbReference type="ARBA" id="ARBA00022833"/>
    </source>
</evidence>
<accession>A0A194PHD5</accession>
<dbReference type="SMART" id="SM00355">
    <property type="entry name" value="ZnF_C2H2"/>
    <property type="match status" value="12"/>
</dbReference>
<keyword evidence="3 5" id="KW-0863">Zinc-finger</keyword>
<dbReference type="InterPro" id="IPR013087">
    <property type="entry name" value="Znf_C2H2_type"/>
</dbReference>
<keyword evidence="9" id="KW-1185">Reference proteome</keyword>
<feature type="domain" description="C2H2-type" evidence="7">
    <location>
        <begin position="523"/>
        <end position="551"/>
    </location>
</feature>
<keyword evidence="1" id="KW-0479">Metal-binding</keyword>
<feature type="region of interest" description="Disordered" evidence="6">
    <location>
        <begin position="1"/>
        <end position="27"/>
    </location>
</feature>
<feature type="domain" description="C2H2-type" evidence="7">
    <location>
        <begin position="135"/>
        <end position="163"/>
    </location>
</feature>
<name>A0A194PHD5_PAPXU</name>
<dbReference type="SUPFAM" id="SSF57667">
    <property type="entry name" value="beta-beta-alpha zinc fingers"/>
    <property type="match status" value="6"/>
</dbReference>
<dbReference type="PANTHER" id="PTHR24379:SF121">
    <property type="entry name" value="C2H2-TYPE DOMAIN-CONTAINING PROTEIN"/>
    <property type="match status" value="1"/>
</dbReference>
<evidence type="ECO:0000313" key="9">
    <source>
        <dbReference type="Proteomes" id="UP000053268"/>
    </source>
</evidence>
<dbReference type="Proteomes" id="UP000053268">
    <property type="component" value="Unassembled WGS sequence"/>
</dbReference>
<feature type="domain" description="C2H2-type" evidence="7">
    <location>
        <begin position="192"/>
        <end position="220"/>
    </location>
</feature>
<evidence type="ECO:0000259" key="7">
    <source>
        <dbReference type="PROSITE" id="PS50157"/>
    </source>
</evidence>
<dbReference type="GO" id="GO:0008270">
    <property type="term" value="F:zinc ion binding"/>
    <property type="evidence" value="ECO:0007669"/>
    <property type="project" value="UniProtKB-KW"/>
</dbReference>
<dbReference type="Pfam" id="PF00096">
    <property type="entry name" value="zf-C2H2"/>
    <property type="match status" value="4"/>
</dbReference>
<evidence type="ECO:0000256" key="5">
    <source>
        <dbReference type="PROSITE-ProRule" id="PRU00042"/>
    </source>
</evidence>
<dbReference type="EMBL" id="KQ459604">
    <property type="protein sequence ID" value="KPI92463.1"/>
    <property type="molecule type" value="Genomic_DNA"/>
</dbReference>
<protein>
    <submittedName>
        <fullName evidence="8">Zinc finger protein 252</fullName>
    </submittedName>
</protein>
<dbReference type="FunFam" id="3.30.160.60:FF:000446">
    <property type="entry name" value="Zinc finger protein"/>
    <property type="match status" value="3"/>
</dbReference>